<gene>
    <name evidence="1" type="ORF">LshimejAT787_0302980</name>
</gene>
<protein>
    <submittedName>
        <fullName evidence="1">Uncharacterized protein</fullName>
    </submittedName>
</protein>
<dbReference type="AlphaFoldDB" id="A0A9P3ULU7"/>
<comment type="caution">
    <text evidence="1">The sequence shown here is derived from an EMBL/GenBank/DDBJ whole genome shotgun (WGS) entry which is preliminary data.</text>
</comment>
<sequence>MSYNEGCLSDSLSGFIQGTINASEQPRVPCKNGFYISQKFVVSRLLWCSSLEVFRDGLCAGDFLESISSHRHPPKMAPERQPF</sequence>
<reference evidence="1" key="1">
    <citation type="submission" date="2022-07" db="EMBL/GenBank/DDBJ databases">
        <title>The genome of Lyophyllum shimeji provides insight into the initial evolution of ectomycorrhizal fungal genome.</title>
        <authorList>
            <person name="Kobayashi Y."/>
            <person name="Shibata T."/>
            <person name="Hirakawa H."/>
            <person name="Shigenobu S."/>
            <person name="Nishiyama T."/>
            <person name="Yamada A."/>
            <person name="Hasebe M."/>
            <person name="Kawaguchi M."/>
        </authorList>
    </citation>
    <scope>NUCLEOTIDE SEQUENCE</scope>
    <source>
        <strain evidence="1">AT787</strain>
    </source>
</reference>
<name>A0A9P3ULU7_LYOSH</name>
<proteinExistence type="predicted"/>
<dbReference type="Proteomes" id="UP001063166">
    <property type="component" value="Unassembled WGS sequence"/>
</dbReference>
<evidence type="ECO:0000313" key="2">
    <source>
        <dbReference type="Proteomes" id="UP001063166"/>
    </source>
</evidence>
<keyword evidence="2" id="KW-1185">Reference proteome</keyword>
<accession>A0A9P3ULU7</accession>
<organism evidence="1 2">
    <name type="scientific">Lyophyllum shimeji</name>
    <name type="common">Hon-shimeji</name>
    <name type="synonym">Tricholoma shimeji</name>
    <dbReference type="NCBI Taxonomy" id="47721"/>
    <lineage>
        <taxon>Eukaryota</taxon>
        <taxon>Fungi</taxon>
        <taxon>Dikarya</taxon>
        <taxon>Basidiomycota</taxon>
        <taxon>Agaricomycotina</taxon>
        <taxon>Agaricomycetes</taxon>
        <taxon>Agaricomycetidae</taxon>
        <taxon>Agaricales</taxon>
        <taxon>Tricholomatineae</taxon>
        <taxon>Lyophyllaceae</taxon>
        <taxon>Lyophyllum</taxon>
    </lineage>
</organism>
<dbReference type="EMBL" id="BRPK01000003">
    <property type="protein sequence ID" value="GLB36010.1"/>
    <property type="molecule type" value="Genomic_DNA"/>
</dbReference>
<evidence type="ECO:0000313" key="1">
    <source>
        <dbReference type="EMBL" id="GLB36010.1"/>
    </source>
</evidence>